<proteinExistence type="predicted"/>
<keyword evidence="3" id="KW-0238">DNA-binding</keyword>
<gene>
    <name evidence="5" type="ORF">BG04_3972</name>
</gene>
<name>A0A0B6AHR5_PRIM2</name>
<dbReference type="GO" id="GO:0000976">
    <property type="term" value="F:transcription cis-regulatory region binding"/>
    <property type="evidence" value="ECO:0007669"/>
    <property type="project" value="TreeGrafter"/>
</dbReference>
<dbReference type="Gene3D" id="1.10.260.40">
    <property type="entry name" value="lambda repressor-like DNA-binding domains"/>
    <property type="match status" value="1"/>
</dbReference>
<dbReference type="SUPFAM" id="SSF47413">
    <property type="entry name" value="lambda repressor-like DNA-binding domains"/>
    <property type="match status" value="1"/>
</dbReference>
<dbReference type="GeneID" id="93642005"/>
<dbReference type="InterPro" id="IPR000843">
    <property type="entry name" value="HTH_LacI"/>
</dbReference>
<dbReference type="HOGENOM" id="CLU_037628_6_1_9"/>
<dbReference type="InterPro" id="IPR028082">
    <property type="entry name" value="Peripla_BP_I"/>
</dbReference>
<dbReference type="PROSITE" id="PS50932">
    <property type="entry name" value="HTH_LACI_2"/>
    <property type="match status" value="1"/>
</dbReference>
<evidence type="ECO:0000256" key="4">
    <source>
        <dbReference type="ARBA" id="ARBA00023163"/>
    </source>
</evidence>
<dbReference type="SUPFAM" id="SSF53822">
    <property type="entry name" value="Periplasmic binding protein-like I"/>
    <property type="match status" value="1"/>
</dbReference>
<evidence type="ECO:0000256" key="3">
    <source>
        <dbReference type="ARBA" id="ARBA00023125"/>
    </source>
</evidence>
<dbReference type="AlphaFoldDB" id="A0A0B6AHR5"/>
<keyword evidence="1" id="KW-0678">Repressor</keyword>
<dbReference type="Gene3D" id="3.40.50.2300">
    <property type="match status" value="2"/>
</dbReference>
<dbReference type="Proteomes" id="UP000031829">
    <property type="component" value="Chromosome"/>
</dbReference>
<dbReference type="PANTHER" id="PTHR30146:SF95">
    <property type="entry name" value="RIBOSE OPERON REPRESSOR"/>
    <property type="match status" value="1"/>
</dbReference>
<evidence type="ECO:0000313" key="5">
    <source>
        <dbReference type="EMBL" id="AJI23066.1"/>
    </source>
</evidence>
<evidence type="ECO:0000313" key="6">
    <source>
        <dbReference type="Proteomes" id="UP000031829"/>
    </source>
</evidence>
<evidence type="ECO:0000256" key="2">
    <source>
        <dbReference type="ARBA" id="ARBA00023015"/>
    </source>
</evidence>
<organism evidence="5 6">
    <name type="scientific">Priestia megaterium (strain ATCC 14581 / DSM 32 / CCUG 1817 / JCM 2506 / NBRC 15308 / NCIMB 9376 / NCTC 10342 / NRRL B-14308 / VKM B-512 / Ford 19)</name>
    <name type="common">Bacillus megaterium</name>
    <dbReference type="NCBI Taxonomy" id="1348623"/>
    <lineage>
        <taxon>Bacteria</taxon>
        <taxon>Bacillati</taxon>
        <taxon>Bacillota</taxon>
        <taxon>Bacilli</taxon>
        <taxon>Bacillales</taxon>
        <taxon>Bacillaceae</taxon>
        <taxon>Priestia</taxon>
    </lineage>
</organism>
<dbReference type="SMART" id="SM00354">
    <property type="entry name" value="HTH_LACI"/>
    <property type="match status" value="1"/>
</dbReference>
<dbReference type="CDD" id="cd01392">
    <property type="entry name" value="HTH_LacI"/>
    <property type="match status" value="1"/>
</dbReference>
<dbReference type="GO" id="GO:0003700">
    <property type="term" value="F:DNA-binding transcription factor activity"/>
    <property type="evidence" value="ECO:0007669"/>
    <property type="project" value="TreeGrafter"/>
</dbReference>
<dbReference type="InterPro" id="IPR010982">
    <property type="entry name" value="Lambda_DNA-bd_dom_sf"/>
</dbReference>
<evidence type="ECO:0000256" key="1">
    <source>
        <dbReference type="ARBA" id="ARBA00022491"/>
    </source>
</evidence>
<keyword evidence="4" id="KW-0804">Transcription</keyword>
<dbReference type="CDD" id="cd06278">
    <property type="entry name" value="PBP1_LacI-like"/>
    <property type="match status" value="1"/>
</dbReference>
<dbReference type="Pfam" id="PF00356">
    <property type="entry name" value="LacI"/>
    <property type="match status" value="1"/>
</dbReference>
<dbReference type="EMBL" id="CP009920">
    <property type="protein sequence ID" value="AJI23066.1"/>
    <property type="molecule type" value="Genomic_DNA"/>
</dbReference>
<dbReference type="RefSeq" id="WP_034653103.1">
    <property type="nucleotide sequence ID" value="NZ_BCVB01000002.1"/>
</dbReference>
<reference evidence="5 6" key="1">
    <citation type="journal article" date="2015" name="Genome Announc.">
        <title>Complete genome sequences for 35 biothreat assay-relevant bacillus species.</title>
        <authorList>
            <person name="Johnson S.L."/>
            <person name="Daligault H.E."/>
            <person name="Davenport K.W."/>
            <person name="Jaissle J."/>
            <person name="Frey K.G."/>
            <person name="Ladner J.T."/>
            <person name="Broomall S.M."/>
            <person name="Bishop-Lilly K.A."/>
            <person name="Bruce D.C."/>
            <person name="Gibbons H.S."/>
            <person name="Coyne S.R."/>
            <person name="Lo C.C."/>
            <person name="Meincke L."/>
            <person name="Munk A.C."/>
            <person name="Koroleva G.I."/>
            <person name="Rosenzweig C.N."/>
            <person name="Palacios G.F."/>
            <person name="Redden C.L."/>
            <person name="Minogue T.D."/>
            <person name="Chain P.S."/>
        </authorList>
    </citation>
    <scope>NUCLEOTIDE SEQUENCE [LARGE SCALE GENOMIC DNA]</scope>
    <source>
        <strain evidence="6">ATCC 14581 / DSM 32 / JCM 2506 / NBRC 15308 / NCIMB 9376 / NCTC 10342 / NRRL B-14308 / VKM B-512</strain>
    </source>
</reference>
<keyword evidence="2" id="KW-0805">Transcription regulation</keyword>
<protein>
    <submittedName>
        <fullName evidence="5">Bacterial regulatory s, lacI family protein</fullName>
    </submittedName>
</protein>
<dbReference type="Pfam" id="PF13377">
    <property type="entry name" value="Peripla_BP_3"/>
    <property type="match status" value="1"/>
</dbReference>
<dbReference type="KEGG" id="bmeg:BG04_3972"/>
<accession>A0A0B6AHR5</accession>
<dbReference type="InterPro" id="IPR046335">
    <property type="entry name" value="LacI/GalR-like_sensor"/>
</dbReference>
<dbReference type="PANTHER" id="PTHR30146">
    <property type="entry name" value="LACI-RELATED TRANSCRIPTIONAL REPRESSOR"/>
    <property type="match status" value="1"/>
</dbReference>
<sequence length="335" mass="37463">MKKKQINAIEVAKLANVSQSTVSRVFTPGAKVSPRTQKRVLEAAQKIGYRPNALARGLITNKTNIIGLVMGNIQNPFYPEILDEFTKSLYEKGYHVLFFHTKNDAITQDEVSQFLEYNVEGVIVTDVLLSSNVVSKLSTHDIPIILFNRYTQDSTCHSVCCDNYSAGMKIGEYLFKQGHQKFTYITGRTNTSTSRDRERGFAEFLLQKGIKPVIEEGDYTYEAGYTVAMRVLKNRNRPDAIFCANDIVALGVIDAAKILGISIPNELSIVGFDDISMASWPPYSLTTWQQPVKEMIEATINMLLNTVDGEATKPQSLLFSGKLLERKSVKLLKNS</sequence>